<dbReference type="EMBL" id="NKTX01000024">
    <property type="protein sequence ID" value="PYD81641.1"/>
    <property type="molecule type" value="Genomic_DNA"/>
</dbReference>
<dbReference type="InterPro" id="IPR018873">
    <property type="entry name" value="KilA-N_DNA-bd_domain"/>
</dbReference>
<dbReference type="Proteomes" id="UP000247417">
    <property type="component" value="Unassembled WGS sequence"/>
</dbReference>
<dbReference type="RefSeq" id="WP_110507322.1">
    <property type="nucleotide sequence ID" value="NZ_NKTX01000024.1"/>
</dbReference>
<dbReference type="Pfam" id="PF10543">
    <property type="entry name" value="ORF6N"/>
    <property type="match status" value="1"/>
</dbReference>
<reference evidence="2 3" key="1">
    <citation type="submission" date="2017-07" db="EMBL/GenBank/DDBJ databases">
        <title>A draft genome sequence of Komagataeibacter oboediens LMG 18849.</title>
        <authorList>
            <person name="Skraban J."/>
            <person name="Cleenwerck I."/>
            <person name="Vandamme P."/>
            <person name="Trcek J."/>
        </authorList>
    </citation>
    <scope>NUCLEOTIDE SEQUENCE [LARGE SCALE GENOMIC DNA]</scope>
    <source>
        <strain evidence="2 3">LMG 18849</strain>
    </source>
</reference>
<accession>A0A318QWD9</accession>
<evidence type="ECO:0000313" key="2">
    <source>
        <dbReference type="EMBL" id="PYD81641.1"/>
    </source>
</evidence>
<comment type="caution">
    <text evidence="2">The sequence shown here is derived from an EMBL/GenBank/DDBJ whole genome shotgun (WGS) entry which is preliminary data.</text>
</comment>
<sequence>MTKEITINGKSVSPVDLKGRRVVSFAMIDDLHQRPEGTASRNFRSNKKHFSLGEDYVELTADEIRRQSLTDVFPPRTPKGILLTESGYLMLVKPFTDDLAWNVQRELVNVYFRAKGDAKRKRAPAIDTVFARYHRIASLRPNADPNQCWIAAGRATYEKCGENPCETLGITSMEAPDQTNHKTVTEIGKMIGMSGQAVNKALIAMSYQVKVEGASSTSSNYEMLERGKPYGRMYDETRKRGKGAQQVLKWSPDIAEQIKRYMDVNKAAELALAGKLVEQDTRAPFAKKPETATV</sequence>
<evidence type="ECO:0000313" key="3">
    <source>
        <dbReference type="Proteomes" id="UP000247417"/>
    </source>
</evidence>
<protein>
    <recommendedName>
        <fullName evidence="1">KilA-N DNA-binding domain-containing protein</fullName>
    </recommendedName>
</protein>
<dbReference type="OrthoDB" id="7225519at2"/>
<proteinExistence type="predicted"/>
<name>A0A318QWD9_9PROT</name>
<feature type="domain" description="KilA-N DNA-binding" evidence="1">
    <location>
        <begin position="15"/>
        <end position="93"/>
    </location>
</feature>
<gene>
    <name evidence="2" type="ORF">CFR80_10515</name>
</gene>
<evidence type="ECO:0000259" key="1">
    <source>
        <dbReference type="Pfam" id="PF10543"/>
    </source>
</evidence>
<organism evidence="2 3">
    <name type="scientific">Komagataeibacter oboediens</name>
    <dbReference type="NCBI Taxonomy" id="65958"/>
    <lineage>
        <taxon>Bacteria</taxon>
        <taxon>Pseudomonadati</taxon>
        <taxon>Pseudomonadota</taxon>
        <taxon>Alphaproteobacteria</taxon>
        <taxon>Acetobacterales</taxon>
        <taxon>Acetobacteraceae</taxon>
        <taxon>Komagataeibacter</taxon>
    </lineage>
</organism>
<dbReference type="AlphaFoldDB" id="A0A318QWD9"/>